<feature type="transmembrane region" description="Helical" evidence="1">
    <location>
        <begin position="52"/>
        <end position="72"/>
    </location>
</feature>
<name>A0A660SLB5_UNCT6</name>
<keyword evidence="1" id="KW-0812">Transmembrane</keyword>
<evidence type="ECO:0008006" key="4">
    <source>
        <dbReference type="Google" id="ProtNLM"/>
    </source>
</evidence>
<organism evidence="2 3">
    <name type="scientific">candidate division TA06 bacterium</name>
    <dbReference type="NCBI Taxonomy" id="2250710"/>
    <lineage>
        <taxon>Bacteria</taxon>
        <taxon>Bacteria division TA06</taxon>
    </lineage>
</organism>
<evidence type="ECO:0000256" key="1">
    <source>
        <dbReference type="SAM" id="Phobius"/>
    </source>
</evidence>
<dbReference type="EMBL" id="QNBD01000121">
    <property type="protein sequence ID" value="RKX70740.1"/>
    <property type="molecule type" value="Genomic_DNA"/>
</dbReference>
<accession>A0A660SLB5</accession>
<keyword evidence="1" id="KW-1133">Transmembrane helix</keyword>
<dbReference type="AlphaFoldDB" id="A0A660SLB5"/>
<evidence type="ECO:0000313" key="2">
    <source>
        <dbReference type="EMBL" id="RKX70740.1"/>
    </source>
</evidence>
<comment type="caution">
    <text evidence="2">The sequence shown here is derived from an EMBL/GenBank/DDBJ whole genome shotgun (WGS) entry which is preliminary data.</text>
</comment>
<keyword evidence="1" id="KW-0472">Membrane</keyword>
<proteinExistence type="predicted"/>
<sequence>MKDKLNRREKVNRLSSNKIFNIKFQKKNYLTFIGGVISIFLGYILLSNGSITLAPILLVLGYCVIIPVSILIK</sequence>
<evidence type="ECO:0000313" key="3">
    <source>
        <dbReference type="Proteomes" id="UP000271125"/>
    </source>
</evidence>
<feature type="transmembrane region" description="Helical" evidence="1">
    <location>
        <begin position="28"/>
        <end position="46"/>
    </location>
</feature>
<dbReference type="Proteomes" id="UP000271125">
    <property type="component" value="Unassembled WGS sequence"/>
</dbReference>
<protein>
    <recommendedName>
        <fullName evidence="4">DUF3098 domain-containing protein</fullName>
    </recommendedName>
</protein>
<gene>
    <name evidence="2" type="ORF">DRP43_03100</name>
</gene>
<reference evidence="2 3" key="1">
    <citation type="submission" date="2018-06" db="EMBL/GenBank/DDBJ databases">
        <title>Extensive metabolic versatility and redundancy in microbially diverse, dynamic hydrothermal sediments.</title>
        <authorList>
            <person name="Dombrowski N."/>
            <person name="Teske A."/>
            <person name="Baker B.J."/>
        </authorList>
    </citation>
    <scope>NUCLEOTIDE SEQUENCE [LARGE SCALE GENOMIC DNA]</scope>
    <source>
        <strain evidence="2">B10_G13</strain>
    </source>
</reference>